<proteinExistence type="predicted"/>
<dbReference type="STRING" id="158898.SAMN04488548_134356"/>
<gene>
    <name evidence="1" type="ORF">SAMN04488548_134356</name>
</gene>
<sequence length="151" mass="17117">MNGDLCEDARSVLVDFFDTYGKSTVVYIAVPGSDARSLDSYYSLEGVEVRDSIELRADLGYGWGFSIQPSAVTLSDDLYSLTIEGSDLHLWATAMHRVYRWGWIRFSVARDTALTRKLRNFDGAALARFYGEERRKGRRARLLSLCEDDGR</sequence>
<dbReference type="AlphaFoldDB" id="A0A1H2HAN1"/>
<evidence type="ECO:0000313" key="2">
    <source>
        <dbReference type="Proteomes" id="UP000183180"/>
    </source>
</evidence>
<dbReference type="RefSeq" id="WP_074848867.1">
    <property type="nucleotide sequence ID" value="NZ_FNLM01000034.1"/>
</dbReference>
<protein>
    <submittedName>
        <fullName evidence="1">Uncharacterized protein</fullName>
    </submittedName>
</protein>
<organism evidence="1 2">
    <name type="scientific">Gordonia westfalica</name>
    <dbReference type="NCBI Taxonomy" id="158898"/>
    <lineage>
        <taxon>Bacteria</taxon>
        <taxon>Bacillati</taxon>
        <taxon>Actinomycetota</taxon>
        <taxon>Actinomycetes</taxon>
        <taxon>Mycobacteriales</taxon>
        <taxon>Gordoniaceae</taxon>
        <taxon>Gordonia</taxon>
    </lineage>
</organism>
<name>A0A1H2HAN1_9ACTN</name>
<evidence type="ECO:0000313" key="1">
    <source>
        <dbReference type="EMBL" id="SDU28799.1"/>
    </source>
</evidence>
<dbReference type="Proteomes" id="UP000183180">
    <property type="component" value="Unassembled WGS sequence"/>
</dbReference>
<accession>A0A1H2HAN1</accession>
<reference evidence="1 2" key="1">
    <citation type="submission" date="2016-10" db="EMBL/GenBank/DDBJ databases">
        <authorList>
            <person name="de Groot N.N."/>
        </authorList>
    </citation>
    <scope>NUCLEOTIDE SEQUENCE [LARGE SCALE GENOMIC DNA]</scope>
    <source>
        <strain evidence="1 2">DSM 44215</strain>
    </source>
</reference>
<dbReference type="EMBL" id="FNLM01000034">
    <property type="protein sequence ID" value="SDU28799.1"/>
    <property type="molecule type" value="Genomic_DNA"/>
</dbReference>